<sequence>MPVSSGDGHLCALTVLSIVKEAANVLKGVLPGPIGPCFGPFRLLETACSHRDPHSVVKRRPTGKHTPNHIHIERWHTWQPAHRPSVAWAPRSPPVLLCHIAERERAQSFFFLLRCVEPLPTKHASTRCLRPARARGDG</sequence>
<name>E9BJI4_LEIDO</name>
<gene>
    <name evidence="1" type="ORF">LDBPK_281130</name>
</gene>
<dbReference type="AlphaFoldDB" id="E9BJI4"/>
<dbReference type="GeneID" id="13386948"/>
<dbReference type="RefSeq" id="XP_003862212.1">
    <property type="nucleotide sequence ID" value="XM_003862164.1"/>
</dbReference>
<protein>
    <submittedName>
        <fullName evidence="1">Uncharacterized protein</fullName>
    </submittedName>
</protein>
<dbReference type="KEGG" id="ldo:LDBPK_281130"/>
<dbReference type="EMBL" id="FR799615">
    <property type="protein sequence ID" value="CBZ35518.1"/>
    <property type="molecule type" value="Genomic_DNA"/>
</dbReference>
<dbReference type="Proteomes" id="UP000008980">
    <property type="component" value="Chromosome 28"/>
</dbReference>
<evidence type="ECO:0000313" key="2">
    <source>
        <dbReference type="Proteomes" id="UP000008980"/>
    </source>
</evidence>
<reference evidence="1 2" key="1">
    <citation type="journal article" date="2011" name="Genome Res.">
        <title>Whole genome sequencing of multiple Leishmania donovani clinical isolates provides insights into population structure and mechanisms of drug resistance.</title>
        <authorList>
            <person name="Downing T."/>
            <person name="Imamura H."/>
            <person name="Decuypere S."/>
            <person name="Clark T.G."/>
            <person name="Coombs G.H."/>
            <person name="Cotton J.A."/>
            <person name="Hilley J.D."/>
            <person name="de Doncker S."/>
            <person name="Maes I."/>
            <person name="Mottram J.C."/>
            <person name="Quail M.A."/>
            <person name="Rijal S."/>
            <person name="Sanders M."/>
            <person name="Schonian G."/>
            <person name="Stark O."/>
            <person name="Sundar S."/>
            <person name="Vanaerschot M."/>
            <person name="Hertz-Fowler C."/>
            <person name="Dujardin J.C."/>
            <person name="Berriman M."/>
        </authorList>
    </citation>
    <scope>NUCLEOTIDE SEQUENCE [LARGE SCALE GENOMIC DNA]</scope>
    <source>
        <strain evidence="1 2">BPK282A1</strain>
    </source>
</reference>
<proteinExistence type="predicted"/>
<reference evidence="2" key="2">
    <citation type="submission" date="2011-02" db="EMBL/GenBank/DDBJ databases">
        <title>Whole genome sequencing of Leishmania donovani clinical lines reveals dynamic variation related to drug resistance.</title>
        <authorList>
            <person name="Downing T."/>
            <person name="Imamura H."/>
            <person name="Sanders M."/>
            <person name="Decuypere S."/>
            <person name="Hertz-Fowler C."/>
            <person name="Clark T.G."/>
            <person name="Rijal S."/>
            <person name="Sundar S."/>
            <person name="Quail M.A."/>
            <person name="De Doncker S."/>
            <person name="Maes I."/>
            <person name="Vanaerschot M."/>
            <person name="Stark O."/>
            <person name="Schonian G."/>
            <person name="Dujardin J.C."/>
            <person name="Berriman M."/>
        </authorList>
    </citation>
    <scope>NUCLEOTIDE SEQUENCE [LARGE SCALE GENOMIC DNA]</scope>
    <source>
        <strain evidence="2">BPK282A1</strain>
    </source>
</reference>
<dbReference type="VEuPathDB" id="TriTrypDB:LdBPK_281130.1"/>
<organism evidence="1 2">
    <name type="scientific">Leishmania donovani</name>
    <dbReference type="NCBI Taxonomy" id="5661"/>
    <lineage>
        <taxon>Eukaryota</taxon>
        <taxon>Discoba</taxon>
        <taxon>Euglenozoa</taxon>
        <taxon>Kinetoplastea</taxon>
        <taxon>Metakinetoplastina</taxon>
        <taxon>Trypanosomatida</taxon>
        <taxon>Trypanosomatidae</taxon>
        <taxon>Leishmaniinae</taxon>
        <taxon>Leishmania</taxon>
    </lineage>
</organism>
<evidence type="ECO:0000313" key="1">
    <source>
        <dbReference type="EMBL" id="CBZ35518.1"/>
    </source>
</evidence>
<accession>E9BJI4</accession>